<dbReference type="SUPFAM" id="SSF103481">
    <property type="entry name" value="Multidrug resistance efflux transporter EmrE"/>
    <property type="match status" value="1"/>
</dbReference>
<dbReference type="Proteomes" id="UP000593892">
    <property type="component" value="Chromosome"/>
</dbReference>
<dbReference type="GO" id="GO:0022857">
    <property type="term" value="F:transmembrane transporter activity"/>
    <property type="evidence" value="ECO:0007669"/>
    <property type="project" value="InterPro"/>
</dbReference>
<feature type="transmembrane region" description="Helical" evidence="6">
    <location>
        <begin position="40"/>
        <end position="58"/>
    </location>
</feature>
<evidence type="ECO:0000256" key="2">
    <source>
        <dbReference type="ARBA" id="ARBA00022475"/>
    </source>
</evidence>
<accession>A0A7S7NNK7</accession>
<evidence type="ECO:0000256" key="3">
    <source>
        <dbReference type="ARBA" id="ARBA00022692"/>
    </source>
</evidence>
<dbReference type="Gene3D" id="1.10.3730.20">
    <property type="match status" value="1"/>
</dbReference>
<dbReference type="GO" id="GO:0005886">
    <property type="term" value="C:plasma membrane"/>
    <property type="evidence" value="ECO:0007669"/>
    <property type="project" value="UniProtKB-SubCell"/>
</dbReference>
<evidence type="ECO:0000256" key="4">
    <source>
        <dbReference type="ARBA" id="ARBA00022989"/>
    </source>
</evidence>
<evidence type="ECO:0000256" key="6">
    <source>
        <dbReference type="SAM" id="Phobius"/>
    </source>
</evidence>
<evidence type="ECO:0000256" key="5">
    <source>
        <dbReference type="ARBA" id="ARBA00023136"/>
    </source>
</evidence>
<name>A0A7S7NNK7_PALFE</name>
<keyword evidence="3 6" id="KW-0812">Transmembrane</keyword>
<protein>
    <submittedName>
        <fullName evidence="7">EamA family transporter</fullName>
    </submittedName>
</protein>
<dbReference type="PANTHER" id="PTHR30561:SF9">
    <property type="entry name" value="4-AMINO-4-DEOXY-L-ARABINOSE-PHOSPHOUNDECAPRENOL FLIPPASE SUBUNIT ARNF-RELATED"/>
    <property type="match status" value="1"/>
</dbReference>
<dbReference type="KEGG" id="pfer:IRI77_29810"/>
<keyword evidence="4 6" id="KW-1133">Transmembrane helix</keyword>
<organism evidence="7 8">
    <name type="scientific">Paludibaculum fermentans</name>
    <dbReference type="NCBI Taxonomy" id="1473598"/>
    <lineage>
        <taxon>Bacteria</taxon>
        <taxon>Pseudomonadati</taxon>
        <taxon>Acidobacteriota</taxon>
        <taxon>Terriglobia</taxon>
        <taxon>Bryobacterales</taxon>
        <taxon>Bryobacteraceae</taxon>
        <taxon>Paludibaculum</taxon>
    </lineage>
</organism>
<keyword evidence="8" id="KW-1185">Reference proteome</keyword>
<keyword evidence="2" id="KW-1003">Cell membrane</keyword>
<dbReference type="RefSeq" id="WP_194448606.1">
    <property type="nucleotide sequence ID" value="NZ_CP063849.1"/>
</dbReference>
<evidence type="ECO:0000313" key="8">
    <source>
        <dbReference type="Proteomes" id="UP000593892"/>
    </source>
</evidence>
<dbReference type="PANTHER" id="PTHR30561">
    <property type="entry name" value="SMR FAMILY PROTON-DEPENDENT DRUG EFFLUX TRANSPORTER SUGE"/>
    <property type="match status" value="1"/>
</dbReference>
<dbReference type="InterPro" id="IPR000390">
    <property type="entry name" value="Small_drug/metabolite_transptr"/>
</dbReference>
<evidence type="ECO:0000313" key="7">
    <source>
        <dbReference type="EMBL" id="QOY86937.1"/>
    </source>
</evidence>
<dbReference type="EMBL" id="CP063849">
    <property type="protein sequence ID" value="QOY86937.1"/>
    <property type="molecule type" value="Genomic_DNA"/>
</dbReference>
<keyword evidence="5 6" id="KW-0472">Membrane</keyword>
<evidence type="ECO:0000256" key="1">
    <source>
        <dbReference type="ARBA" id="ARBA00004651"/>
    </source>
</evidence>
<proteinExistence type="predicted"/>
<reference evidence="7 8" key="1">
    <citation type="submission" date="2020-10" db="EMBL/GenBank/DDBJ databases">
        <title>Complete genome sequence of Paludibaculum fermentans P105T, a facultatively anaerobic acidobacterium capable of dissimilatory Fe(III) reduction.</title>
        <authorList>
            <person name="Dedysh S.N."/>
            <person name="Beletsky A.V."/>
            <person name="Kulichevskaya I.S."/>
            <person name="Mardanov A.V."/>
            <person name="Ravin N.V."/>
        </authorList>
    </citation>
    <scope>NUCLEOTIDE SEQUENCE [LARGE SCALE GENOMIC DNA]</scope>
    <source>
        <strain evidence="7 8">P105</strain>
    </source>
</reference>
<feature type="transmembrane region" description="Helical" evidence="6">
    <location>
        <begin position="70"/>
        <end position="90"/>
    </location>
</feature>
<comment type="subcellular location">
    <subcellularLocation>
        <location evidence="1">Cell membrane</location>
        <topology evidence="1">Multi-pass membrane protein</topology>
    </subcellularLocation>
</comment>
<sequence>MKPATLLLTAAVVVLNVLGNFALSWGMKHAPASAGPILSLLQPFVILGIVMLIAWTLLRIKLLGLADLSFVLPVTAVGYVLSAVMGAVFLHEHVSLQRWSGTLLIFAGAALTGLTPAETNGKPKP</sequence>
<gene>
    <name evidence="7" type="ORF">IRI77_29810</name>
</gene>
<dbReference type="AlphaFoldDB" id="A0A7S7NNK7"/>
<dbReference type="InterPro" id="IPR037185">
    <property type="entry name" value="EmrE-like"/>
</dbReference>